<evidence type="ECO:0000313" key="2">
    <source>
        <dbReference type="Proteomes" id="UP000467236"/>
    </source>
</evidence>
<dbReference type="EMBL" id="AP022575">
    <property type="protein sequence ID" value="BBX75077.1"/>
    <property type="molecule type" value="Genomic_DNA"/>
</dbReference>
<keyword evidence="2" id="KW-1185">Reference proteome</keyword>
<accession>A0A7I7MTC8</accession>
<gene>
    <name evidence="1" type="ORF">MSHI_29830</name>
</gene>
<evidence type="ECO:0000313" key="1">
    <source>
        <dbReference type="EMBL" id="BBX75077.1"/>
    </source>
</evidence>
<dbReference type="KEGG" id="mshj:MSHI_29830"/>
<dbReference type="InterPro" id="IPR031702">
    <property type="entry name" value="DUF5078"/>
</dbReference>
<dbReference type="Proteomes" id="UP000467236">
    <property type="component" value="Chromosome"/>
</dbReference>
<evidence type="ECO:0008006" key="3">
    <source>
        <dbReference type="Google" id="ProtNLM"/>
    </source>
</evidence>
<dbReference type="Pfam" id="PF16877">
    <property type="entry name" value="DUF5078"/>
    <property type="match status" value="1"/>
</dbReference>
<proteinExistence type="predicted"/>
<sequence>MTKAAPPGPENVTVTIMLRLTTPVRAGTVLVALLGMLGAVAASLPKAATADSTEDFPIPRRIIATTCTAEQILAATRDTSPVYYQRYMIDYNNHPNVQQAVQDKAHWFFSLSPAERRDYSEHFYNGDPLWFAWPNHMKIFFNNKGVVAKSTEVCNGYPPTDMSVWDWA</sequence>
<protein>
    <recommendedName>
        <fullName evidence="3">DUF5078 domain-containing protein</fullName>
    </recommendedName>
</protein>
<organism evidence="1 2">
    <name type="scientific">Mycobacterium shinjukuense</name>
    <dbReference type="NCBI Taxonomy" id="398694"/>
    <lineage>
        <taxon>Bacteria</taxon>
        <taxon>Bacillati</taxon>
        <taxon>Actinomycetota</taxon>
        <taxon>Actinomycetes</taxon>
        <taxon>Mycobacteriales</taxon>
        <taxon>Mycobacteriaceae</taxon>
        <taxon>Mycobacterium</taxon>
    </lineage>
</organism>
<dbReference type="AlphaFoldDB" id="A0A7I7MTC8"/>
<name>A0A7I7MTC8_9MYCO</name>
<reference evidence="1 2" key="1">
    <citation type="journal article" date="2019" name="Emerg. Microbes Infect.">
        <title>Comprehensive subspecies identification of 175 nontuberculous mycobacteria species based on 7547 genomic profiles.</title>
        <authorList>
            <person name="Matsumoto Y."/>
            <person name="Kinjo T."/>
            <person name="Motooka D."/>
            <person name="Nabeya D."/>
            <person name="Jung N."/>
            <person name="Uechi K."/>
            <person name="Horii T."/>
            <person name="Iida T."/>
            <person name="Fujita J."/>
            <person name="Nakamura S."/>
        </authorList>
    </citation>
    <scope>NUCLEOTIDE SEQUENCE [LARGE SCALE GENOMIC DNA]</scope>
    <source>
        <strain evidence="1 2">JCM 14233</strain>
    </source>
</reference>